<comment type="caution">
    <text evidence="2">The sequence shown here is derived from an EMBL/GenBank/DDBJ whole genome shotgun (WGS) entry which is preliminary data.</text>
</comment>
<evidence type="ECO:0000313" key="2">
    <source>
        <dbReference type="EMBL" id="KKM97196.1"/>
    </source>
</evidence>
<dbReference type="AlphaFoldDB" id="A0A0F9MCX1"/>
<gene>
    <name evidence="2" type="ORF">LCGC14_1170580</name>
</gene>
<keyword evidence="1" id="KW-0175">Coiled coil</keyword>
<organism evidence="2">
    <name type="scientific">marine sediment metagenome</name>
    <dbReference type="NCBI Taxonomy" id="412755"/>
    <lineage>
        <taxon>unclassified sequences</taxon>
        <taxon>metagenomes</taxon>
        <taxon>ecological metagenomes</taxon>
    </lineage>
</organism>
<protein>
    <submittedName>
        <fullName evidence="2">Uncharacterized protein</fullName>
    </submittedName>
</protein>
<feature type="coiled-coil region" evidence="1">
    <location>
        <begin position="20"/>
        <end position="47"/>
    </location>
</feature>
<proteinExistence type="predicted"/>
<accession>A0A0F9MCX1</accession>
<name>A0A0F9MCX1_9ZZZZ</name>
<sequence>MSTSSKGTIDWSHLDYQSRIEYQNKLIHDLRLRIDQLEEENRGIRGKPMEYKDKIHETVHNHLDD</sequence>
<evidence type="ECO:0000256" key="1">
    <source>
        <dbReference type="SAM" id="Coils"/>
    </source>
</evidence>
<reference evidence="2" key="1">
    <citation type="journal article" date="2015" name="Nature">
        <title>Complex archaea that bridge the gap between prokaryotes and eukaryotes.</title>
        <authorList>
            <person name="Spang A."/>
            <person name="Saw J.H."/>
            <person name="Jorgensen S.L."/>
            <person name="Zaremba-Niedzwiedzka K."/>
            <person name="Martijn J."/>
            <person name="Lind A.E."/>
            <person name="van Eijk R."/>
            <person name="Schleper C."/>
            <person name="Guy L."/>
            <person name="Ettema T.J."/>
        </authorList>
    </citation>
    <scope>NUCLEOTIDE SEQUENCE</scope>
</reference>
<dbReference type="EMBL" id="LAZR01005779">
    <property type="protein sequence ID" value="KKM97196.1"/>
    <property type="molecule type" value="Genomic_DNA"/>
</dbReference>